<dbReference type="Gene3D" id="4.10.280.10">
    <property type="entry name" value="Helix-loop-helix DNA-binding domain"/>
    <property type="match status" value="1"/>
</dbReference>
<protein>
    <submittedName>
        <fullName evidence="1">Aspartyl-phosphate phosphatase Spo0E family protein</fullName>
    </submittedName>
</protein>
<dbReference type="SUPFAM" id="SSF140500">
    <property type="entry name" value="BAS1536-like"/>
    <property type="match status" value="1"/>
</dbReference>
<dbReference type="RefSeq" id="WP_277733192.1">
    <property type="nucleotide sequence ID" value="NZ_CP120733.1"/>
</dbReference>
<dbReference type="Pfam" id="PF09388">
    <property type="entry name" value="SpoOE-like"/>
    <property type="match status" value="1"/>
</dbReference>
<dbReference type="Proteomes" id="UP001222800">
    <property type="component" value="Chromosome"/>
</dbReference>
<name>A0ABY8EH69_9FIRM</name>
<dbReference type="InterPro" id="IPR036638">
    <property type="entry name" value="HLH_DNA-bd_sf"/>
</dbReference>
<dbReference type="InterPro" id="IPR037208">
    <property type="entry name" value="Spo0E-like_sf"/>
</dbReference>
<evidence type="ECO:0000313" key="2">
    <source>
        <dbReference type="Proteomes" id="UP001222800"/>
    </source>
</evidence>
<organism evidence="1 2">
    <name type="scientific">Tepidibacter hydrothermalis</name>
    <dbReference type="NCBI Taxonomy" id="3036126"/>
    <lineage>
        <taxon>Bacteria</taxon>
        <taxon>Bacillati</taxon>
        <taxon>Bacillota</taxon>
        <taxon>Clostridia</taxon>
        <taxon>Peptostreptococcales</taxon>
        <taxon>Peptostreptococcaceae</taxon>
        <taxon>Tepidibacter</taxon>
    </lineage>
</organism>
<gene>
    <name evidence="1" type="ORF">P4S50_03745</name>
</gene>
<sequence length="53" mass="6609">MKEKLEELKRDIEELREEINRYIEYPDIFKEEILSTSQKIDICINEYLKLQKF</sequence>
<dbReference type="EMBL" id="CP120733">
    <property type="protein sequence ID" value="WFD11200.1"/>
    <property type="molecule type" value="Genomic_DNA"/>
</dbReference>
<reference evidence="1 2" key="1">
    <citation type="submission" date="2023-03" db="EMBL/GenBank/DDBJ databases">
        <title>Complete genome sequence of Tepidibacter sp. SWIR-1, isolated from a deep-sea hydrothermal vent.</title>
        <authorList>
            <person name="Li X."/>
        </authorList>
    </citation>
    <scope>NUCLEOTIDE SEQUENCE [LARGE SCALE GENOMIC DNA]</scope>
    <source>
        <strain evidence="1 2">SWIR-1</strain>
    </source>
</reference>
<proteinExistence type="predicted"/>
<evidence type="ECO:0000313" key="1">
    <source>
        <dbReference type="EMBL" id="WFD11200.1"/>
    </source>
</evidence>
<accession>A0ABY8EH69</accession>
<keyword evidence="2" id="KW-1185">Reference proteome</keyword>
<dbReference type="InterPro" id="IPR018540">
    <property type="entry name" value="Spo0E-like"/>
</dbReference>